<protein>
    <recommendedName>
        <fullName evidence="2">DUF1788 domain-containing protein</fullName>
    </recommendedName>
</protein>
<name>A0A0F9S5R4_9ZZZZ</name>
<dbReference type="InterPro" id="IPR014858">
    <property type="entry name" value="BrxB"/>
</dbReference>
<evidence type="ECO:0008006" key="2">
    <source>
        <dbReference type="Google" id="ProtNLM"/>
    </source>
</evidence>
<gene>
    <name evidence="1" type="ORF">LCGC14_0494160</name>
</gene>
<organism evidence="1">
    <name type="scientific">marine sediment metagenome</name>
    <dbReference type="NCBI Taxonomy" id="412755"/>
    <lineage>
        <taxon>unclassified sequences</taxon>
        <taxon>metagenomes</taxon>
        <taxon>ecological metagenomes</taxon>
    </lineage>
</organism>
<dbReference type="Pfam" id="PF08747">
    <property type="entry name" value="BrxB"/>
    <property type="match status" value="1"/>
</dbReference>
<evidence type="ECO:0000313" key="1">
    <source>
        <dbReference type="EMBL" id="KKN64205.1"/>
    </source>
</evidence>
<proteinExistence type="predicted"/>
<accession>A0A0F9S5R4</accession>
<dbReference type="AlphaFoldDB" id="A0A0F9S5R4"/>
<sequence>MSDRLSKLLQSFESHISIPWPNAVSHDERTIFVVYNKEDELKLRARIDEFEASATQSGHPWLELDLTHSFENWMQEQDYKETYFEDPEYLKGLYEDFSDELIENLKSQFIEKQDENGVIALLGCGALFGFASVSGLVEEIAKEVKGRLVVFFPGEHQNNNYKLLDAKDGWGYHATAITAMS</sequence>
<comment type="caution">
    <text evidence="1">The sequence shown here is derived from an EMBL/GenBank/DDBJ whole genome shotgun (WGS) entry which is preliminary data.</text>
</comment>
<reference evidence="1" key="1">
    <citation type="journal article" date="2015" name="Nature">
        <title>Complex archaea that bridge the gap between prokaryotes and eukaryotes.</title>
        <authorList>
            <person name="Spang A."/>
            <person name="Saw J.H."/>
            <person name="Jorgensen S.L."/>
            <person name="Zaremba-Niedzwiedzka K."/>
            <person name="Martijn J."/>
            <person name="Lind A.E."/>
            <person name="van Eijk R."/>
            <person name="Schleper C."/>
            <person name="Guy L."/>
            <person name="Ettema T.J."/>
        </authorList>
    </citation>
    <scope>NUCLEOTIDE SEQUENCE</scope>
</reference>
<dbReference type="EMBL" id="LAZR01000564">
    <property type="protein sequence ID" value="KKN64205.1"/>
    <property type="molecule type" value="Genomic_DNA"/>
</dbReference>